<dbReference type="Gene3D" id="1.10.10.1340">
    <property type="entry name" value="Mediator of RNA polymerase II, submodule Med31 (Soh1)"/>
    <property type="match status" value="1"/>
</dbReference>
<gene>
    <name evidence="9" type="ORF">TPC1_10042</name>
</gene>
<dbReference type="AlphaFoldDB" id="A0A146KIU4"/>
<keyword evidence="5 7" id="KW-0804">Transcription</keyword>
<evidence type="ECO:0000256" key="4">
    <source>
        <dbReference type="ARBA" id="ARBA00023159"/>
    </source>
</evidence>
<feature type="transmembrane region" description="Helical" evidence="8">
    <location>
        <begin position="21"/>
        <end position="43"/>
    </location>
</feature>
<feature type="non-terminal residue" evidence="9">
    <location>
        <position position="1"/>
    </location>
</feature>
<keyword evidence="6 7" id="KW-0539">Nucleus</keyword>
<dbReference type="InterPro" id="IPR038089">
    <property type="entry name" value="Med31_sf"/>
</dbReference>
<evidence type="ECO:0000256" key="7">
    <source>
        <dbReference type="RuleBase" id="RU364129"/>
    </source>
</evidence>
<reference evidence="9" key="1">
    <citation type="submission" date="2015-07" db="EMBL/GenBank/DDBJ databases">
        <title>Adaptation to a free-living lifestyle via gene acquisitions in the diplomonad Trepomonas sp. PC1.</title>
        <authorList>
            <person name="Xu F."/>
            <person name="Jerlstrom-Hultqvist J."/>
            <person name="Kolisko M."/>
            <person name="Simpson A.G.B."/>
            <person name="Roger A.J."/>
            <person name="Svard S.G."/>
            <person name="Andersson J.O."/>
        </authorList>
    </citation>
    <scope>NUCLEOTIDE SEQUENCE</scope>
    <source>
        <strain evidence="9">PC1</strain>
    </source>
</reference>
<feature type="transmembrane region" description="Helical" evidence="8">
    <location>
        <begin position="63"/>
        <end position="86"/>
    </location>
</feature>
<keyword evidence="8" id="KW-0472">Membrane</keyword>
<keyword evidence="8" id="KW-0812">Transmembrane</keyword>
<comment type="subunit">
    <text evidence="7">Component of the Mediator complex.</text>
</comment>
<comment type="subcellular location">
    <subcellularLocation>
        <location evidence="1 7">Nucleus</location>
    </subcellularLocation>
</comment>
<evidence type="ECO:0000256" key="6">
    <source>
        <dbReference type="ARBA" id="ARBA00023242"/>
    </source>
</evidence>
<comment type="function">
    <text evidence="7">Component of the Mediator complex, a coactivator involved in the regulated transcription of nearly all RNA polymerase II-dependent genes. Mediator functions as a bridge to convey information from gene-specific regulatory proteins to the basal RNA polymerase II transcription machinery. Mediator is recruited to promoters by direct interactions with regulatory proteins and serves as a scaffold for the assembly of a functional preinitiation complex with RNA polymerase II and the general transcription factors.</text>
</comment>
<keyword evidence="4 7" id="KW-0010">Activator</keyword>
<sequence length="308" mass="35543">YFWYFLRMIFSVPFCLNSGRLCLFITFQISFFFISCLSCNLYLTSSRVGLLTDAFSIRYRSTLIRASSNICLTFFLQSIMVTFCCWTGFTLIRGLNVGSAQPTCSIYDAMDGTCSILSRTGVLFEKLTCPLLTRCTFLRVLNDATRLFADISLGLNSCFCLGSASVEYFLIDVNAQYSSINTLRFMSMNVPDDKTRLECDLDFVFMLSDHHYVMYLQQEGYFEDEAFLQYLSYLNYVKGPNYIRFVRNPMSLFYLNNLQDKKFREQFNAPAVVNGQQGLNNCANFLKGQMDTYVMYRENFLSSVEEGK</sequence>
<evidence type="ECO:0000313" key="9">
    <source>
        <dbReference type="EMBL" id="JAP96573.1"/>
    </source>
</evidence>
<dbReference type="PANTHER" id="PTHR13186">
    <property type="entry name" value="MEDIATOR OF RNA POLYMERASE II TRANSCRIPTION SUBUNIT 31"/>
    <property type="match status" value="1"/>
</dbReference>
<keyword evidence="8" id="KW-1133">Transmembrane helix</keyword>
<proteinExistence type="inferred from homology"/>
<name>A0A146KIU4_9EUKA</name>
<dbReference type="Pfam" id="PF05669">
    <property type="entry name" value="Med31"/>
    <property type="match status" value="1"/>
</dbReference>
<dbReference type="GO" id="GO:0006355">
    <property type="term" value="P:regulation of DNA-templated transcription"/>
    <property type="evidence" value="ECO:0007669"/>
    <property type="project" value="InterPro"/>
</dbReference>
<protein>
    <recommendedName>
        <fullName evidence="7">Mediator of RNA polymerase II transcription subunit 31</fullName>
    </recommendedName>
</protein>
<accession>A0A146KIU4</accession>
<dbReference type="GO" id="GO:0003712">
    <property type="term" value="F:transcription coregulator activity"/>
    <property type="evidence" value="ECO:0007669"/>
    <property type="project" value="InterPro"/>
</dbReference>
<evidence type="ECO:0000256" key="5">
    <source>
        <dbReference type="ARBA" id="ARBA00023163"/>
    </source>
</evidence>
<dbReference type="GO" id="GO:0016592">
    <property type="term" value="C:mediator complex"/>
    <property type="evidence" value="ECO:0007669"/>
    <property type="project" value="InterPro"/>
</dbReference>
<evidence type="ECO:0000256" key="2">
    <source>
        <dbReference type="ARBA" id="ARBA00006378"/>
    </source>
</evidence>
<evidence type="ECO:0000256" key="1">
    <source>
        <dbReference type="ARBA" id="ARBA00004123"/>
    </source>
</evidence>
<dbReference type="InterPro" id="IPR008831">
    <property type="entry name" value="Mediator_Med31"/>
</dbReference>
<keyword evidence="3 7" id="KW-0805">Transcription regulation</keyword>
<comment type="similarity">
    <text evidence="2 7">Belongs to the Mediator complex subunit 31 family.</text>
</comment>
<dbReference type="EMBL" id="GDID01000033">
    <property type="protein sequence ID" value="JAP96573.1"/>
    <property type="molecule type" value="Transcribed_RNA"/>
</dbReference>
<evidence type="ECO:0000256" key="8">
    <source>
        <dbReference type="SAM" id="Phobius"/>
    </source>
</evidence>
<evidence type="ECO:0000256" key="3">
    <source>
        <dbReference type="ARBA" id="ARBA00023015"/>
    </source>
</evidence>
<organism evidence="9">
    <name type="scientific">Trepomonas sp. PC1</name>
    <dbReference type="NCBI Taxonomy" id="1076344"/>
    <lineage>
        <taxon>Eukaryota</taxon>
        <taxon>Metamonada</taxon>
        <taxon>Diplomonadida</taxon>
        <taxon>Hexamitidae</taxon>
        <taxon>Hexamitinae</taxon>
        <taxon>Trepomonas</taxon>
    </lineage>
</organism>